<dbReference type="EMBL" id="KQ986756">
    <property type="protein sequence ID" value="KZV58476.1"/>
    <property type="molecule type" value="Genomic_DNA"/>
</dbReference>
<feature type="region of interest" description="Disordered" evidence="8">
    <location>
        <begin position="199"/>
        <end position="225"/>
    </location>
</feature>
<dbReference type="InterPro" id="IPR016177">
    <property type="entry name" value="DNA-bd_dom_sf"/>
</dbReference>
<dbReference type="InterPro" id="IPR036955">
    <property type="entry name" value="AP2/ERF_dom_sf"/>
</dbReference>
<evidence type="ECO:0000256" key="5">
    <source>
        <dbReference type="ARBA" id="ARBA00023163"/>
    </source>
</evidence>
<dbReference type="OrthoDB" id="1932364at2759"/>
<dbReference type="PANTHER" id="PTHR31839">
    <property type="entry name" value="DEHYDRATION-RESPONSIVE ELEMENT-BINDING PROTEIN 1D"/>
    <property type="match status" value="1"/>
</dbReference>
<keyword evidence="2" id="KW-0805">Transcription regulation</keyword>
<comment type="subcellular location">
    <subcellularLocation>
        <location evidence="1">Nucleus</location>
    </subcellularLocation>
</comment>
<feature type="region of interest" description="Disordered" evidence="8">
    <location>
        <begin position="37"/>
        <end position="69"/>
    </location>
</feature>
<feature type="compositionally biased region" description="Low complexity" evidence="8">
    <location>
        <begin position="50"/>
        <end position="61"/>
    </location>
</feature>
<feature type="region of interest" description="Disordered" evidence="8">
    <location>
        <begin position="1"/>
        <end position="23"/>
    </location>
</feature>
<reference evidence="10 11" key="1">
    <citation type="journal article" date="2015" name="Proc. Natl. Acad. Sci. U.S.A.">
        <title>The resurrection genome of Boea hygrometrica: A blueprint for survival of dehydration.</title>
        <authorList>
            <person name="Xiao L."/>
            <person name="Yang G."/>
            <person name="Zhang L."/>
            <person name="Yang X."/>
            <person name="Zhao S."/>
            <person name="Ji Z."/>
            <person name="Zhou Q."/>
            <person name="Hu M."/>
            <person name="Wang Y."/>
            <person name="Chen M."/>
            <person name="Xu Y."/>
            <person name="Jin H."/>
            <person name="Xiao X."/>
            <person name="Hu G."/>
            <person name="Bao F."/>
            <person name="Hu Y."/>
            <person name="Wan P."/>
            <person name="Li L."/>
            <person name="Deng X."/>
            <person name="Kuang T."/>
            <person name="Xiang C."/>
            <person name="Zhu J.K."/>
            <person name="Oliver M.J."/>
            <person name="He Y."/>
        </authorList>
    </citation>
    <scope>NUCLEOTIDE SEQUENCE [LARGE SCALE GENOMIC DNA]</scope>
    <source>
        <strain evidence="11">cv. XS01</strain>
    </source>
</reference>
<dbReference type="PANTHER" id="PTHR31839:SF85">
    <property type="entry name" value="AP2_ERF DOMAIN-CONTAINING PROTEIN"/>
    <property type="match status" value="1"/>
</dbReference>
<keyword evidence="4" id="KW-0010">Activator</keyword>
<comment type="similarity">
    <text evidence="7">Belongs to the AP2/ERF transcription factor family. ERF subfamily.</text>
</comment>
<dbReference type="Pfam" id="PF00847">
    <property type="entry name" value="AP2"/>
    <property type="match status" value="1"/>
</dbReference>
<dbReference type="SUPFAM" id="SSF54171">
    <property type="entry name" value="DNA-binding domain"/>
    <property type="match status" value="1"/>
</dbReference>
<feature type="compositionally biased region" description="Polar residues" evidence="8">
    <location>
        <begin position="212"/>
        <end position="225"/>
    </location>
</feature>
<sequence length="225" mass="23821">MANRGRRGSSPNQTNPFIVVPNPEDQEYYNTTFTYTYDQENSSPTPLPPHHSAAATPSPTSGRHPTYRGIRCRGGKWVSEIREPRKTTRIWLGTYPTPEMAAAAYDVAALALKGPDAGINFPGLVASYPVPDSQSAGDIRAAAAMAAAAAAGAGGAMGGTGAPVFPGNEGSSSLATGYVDEEELFDMPQLLVDMAGGMLLSPPRTAEDNEWPDNSSRNDSLWSYP</sequence>
<keyword evidence="6" id="KW-0539">Nucleus</keyword>
<evidence type="ECO:0000256" key="3">
    <source>
        <dbReference type="ARBA" id="ARBA00023125"/>
    </source>
</evidence>
<name>A0A2Z7DF28_9LAMI</name>
<evidence type="ECO:0000313" key="10">
    <source>
        <dbReference type="EMBL" id="KZV58476.1"/>
    </source>
</evidence>
<protein>
    <recommendedName>
        <fullName evidence="9">AP2/ERF domain-containing protein</fullName>
    </recommendedName>
</protein>
<evidence type="ECO:0000256" key="6">
    <source>
        <dbReference type="ARBA" id="ARBA00023242"/>
    </source>
</evidence>
<gene>
    <name evidence="10" type="ORF">F511_26520</name>
</gene>
<keyword evidence="5" id="KW-0804">Transcription</keyword>
<evidence type="ECO:0000256" key="7">
    <source>
        <dbReference type="ARBA" id="ARBA00024343"/>
    </source>
</evidence>
<evidence type="ECO:0000256" key="8">
    <source>
        <dbReference type="SAM" id="MobiDB-lite"/>
    </source>
</evidence>
<dbReference type="AlphaFoldDB" id="A0A2Z7DF28"/>
<dbReference type="GO" id="GO:0005634">
    <property type="term" value="C:nucleus"/>
    <property type="evidence" value="ECO:0007669"/>
    <property type="project" value="UniProtKB-SubCell"/>
</dbReference>
<organism evidence="10 11">
    <name type="scientific">Dorcoceras hygrometricum</name>
    <dbReference type="NCBI Taxonomy" id="472368"/>
    <lineage>
        <taxon>Eukaryota</taxon>
        <taxon>Viridiplantae</taxon>
        <taxon>Streptophyta</taxon>
        <taxon>Embryophyta</taxon>
        <taxon>Tracheophyta</taxon>
        <taxon>Spermatophyta</taxon>
        <taxon>Magnoliopsida</taxon>
        <taxon>eudicotyledons</taxon>
        <taxon>Gunneridae</taxon>
        <taxon>Pentapetalae</taxon>
        <taxon>asterids</taxon>
        <taxon>lamiids</taxon>
        <taxon>Lamiales</taxon>
        <taxon>Gesneriaceae</taxon>
        <taxon>Didymocarpoideae</taxon>
        <taxon>Trichosporeae</taxon>
        <taxon>Loxocarpinae</taxon>
        <taxon>Dorcoceras</taxon>
    </lineage>
</organism>
<evidence type="ECO:0000256" key="4">
    <source>
        <dbReference type="ARBA" id="ARBA00023159"/>
    </source>
</evidence>
<keyword evidence="3" id="KW-0238">DNA-binding</keyword>
<keyword evidence="11" id="KW-1185">Reference proteome</keyword>
<dbReference type="GO" id="GO:0003677">
    <property type="term" value="F:DNA binding"/>
    <property type="evidence" value="ECO:0007669"/>
    <property type="project" value="UniProtKB-KW"/>
</dbReference>
<evidence type="ECO:0000256" key="1">
    <source>
        <dbReference type="ARBA" id="ARBA00004123"/>
    </source>
</evidence>
<evidence type="ECO:0000256" key="2">
    <source>
        <dbReference type="ARBA" id="ARBA00023015"/>
    </source>
</evidence>
<dbReference type="InterPro" id="IPR001471">
    <property type="entry name" value="AP2/ERF_dom"/>
</dbReference>
<accession>A0A2Z7DF28</accession>
<feature type="domain" description="AP2/ERF" evidence="9">
    <location>
        <begin position="66"/>
        <end position="122"/>
    </location>
</feature>
<dbReference type="GO" id="GO:0003700">
    <property type="term" value="F:DNA-binding transcription factor activity"/>
    <property type="evidence" value="ECO:0007669"/>
    <property type="project" value="InterPro"/>
</dbReference>
<proteinExistence type="inferred from homology"/>
<dbReference type="CDD" id="cd00018">
    <property type="entry name" value="AP2"/>
    <property type="match status" value="1"/>
</dbReference>
<dbReference type="InterPro" id="IPR045277">
    <property type="entry name" value="DRE1A-I"/>
</dbReference>
<evidence type="ECO:0000259" key="9">
    <source>
        <dbReference type="PROSITE" id="PS51032"/>
    </source>
</evidence>
<dbReference type="SMART" id="SM00380">
    <property type="entry name" value="AP2"/>
    <property type="match status" value="1"/>
</dbReference>
<dbReference type="Proteomes" id="UP000250235">
    <property type="component" value="Unassembled WGS sequence"/>
</dbReference>
<dbReference type="PROSITE" id="PS51032">
    <property type="entry name" value="AP2_ERF"/>
    <property type="match status" value="1"/>
</dbReference>
<dbReference type="Gene3D" id="3.30.730.10">
    <property type="entry name" value="AP2/ERF domain"/>
    <property type="match status" value="1"/>
</dbReference>
<evidence type="ECO:0000313" key="11">
    <source>
        <dbReference type="Proteomes" id="UP000250235"/>
    </source>
</evidence>